<evidence type="ECO:0000313" key="2">
    <source>
        <dbReference type="Proteomes" id="UP001176940"/>
    </source>
</evidence>
<sequence length="283" mass="31436">MLSVGWRGVKPPSLDSGGDVFCAVTDCTSLMEESGFARTIPTLDPPGTTRDFPSIPLALPRSVTSSSRGSPSGFLFIANIFRSALQFCTHYHYCPRWGSQSRIPIKMSLECGRKPECPEETHANTERTYKLFADVVLNVMIRETEMYCHRKNLQAFNPSWCGILEYKDSTSMVARMVPSGRGPIADSLFSRVIILYPECQCHYPVPPVSVSLSCTPSVSVIILYPECQRHYPVPRVSVSLSCTPSVSVIILYPECQCHYPVPRVSVSLSCTVIILYHRVSSLS</sequence>
<gene>
    <name evidence="1" type="ORF">RIMI_LOCUS6795552</name>
</gene>
<keyword evidence="2" id="KW-1185">Reference proteome</keyword>
<reference evidence="1" key="1">
    <citation type="submission" date="2023-07" db="EMBL/GenBank/DDBJ databases">
        <authorList>
            <person name="Stuckert A."/>
        </authorList>
    </citation>
    <scope>NUCLEOTIDE SEQUENCE</scope>
</reference>
<comment type="caution">
    <text evidence="1">The sequence shown here is derived from an EMBL/GenBank/DDBJ whole genome shotgun (WGS) entry which is preliminary data.</text>
</comment>
<dbReference type="EMBL" id="CAUEEQ010012470">
    <property type="protein sequence ID" value="CAJ0936586.1"/>
    <property type="molecule type" value="Genomic_DNA"/>
</dbReference>
<evidence type="ECO:0000313" key="1">
    <source>
        <dbReference type="EMBL" id="CAJ0936586.1"/>
    </source>
</evidence>
<protein>
    <submittedName>
        <fullName evidence="1">Uncharacterized protein</fullName>
    </submittedName>
</protein>
<dbReference type="Proteomes" id="UP001176940">
    <property type="component" value="Unassembled WGS sequence"/>
</dbReference>
<organism evidence="1 2">
    <name type="scientific">Ranitomeya imitator</name>
    <name type="common">mimic poison frog</name>
    <dbReference type="NCBI Taxonomy" id="111125"/>
    <lineage>
        <taxon>Eukaryota</taxon>
        <taxon>Metazoa</taxon>
        <taxon>Chordata</taxon>
        <taxon>Craniata</taxon>
        <taxon>Vertebrata</taxon>
        <taxon>Euteleostomi</taxon>
        <taxon>Amphibia</taxon>
        <taxon>Batrachia</taxon>
        <taxon>Anura</taxon>
        <taxon>Neobatrachia</taxon>
        <taxon>Hyloidea</taxon>
        <taxon>Dendrobatidae</taxon>
        <taxon>Dendrobatinae</taxon>
        <taxon>Ranitomeya</taxon>
    </lineage>
</organism>
<accession>A0ABN9L9G1</accession>
<proteinExistence type="predicted"/>
<name>A0ABN9L9G1_9NEOB</name>